<feature type="transmembrane region" description="Helical" evidence="2">
    <location>
        <begin position="105"/>
        <end position="131"/>
    </location>
</feature>
<evidence type="ECO:0000256" key="2">
    <source>
        <dbReference type="SAM" id="Phobius"/>
    </source>
</evidence>
<dbReference type="Proteomes" id="UP001652620">
    <property type="component" value="Chromosome 5"/>
</dbReference>
<feature type="transmembrane region" description="Helical" evidence="2">
    <location>
        <begin position="186"/>
        <end position="209"/>
    </location>
</feature>
<dbReference type="KEGG" id="bdr:105227424"/>
<feature type="compositionally biased region" description="Low complexity" evidence="1">
    <location>
        <begin position="262"/>
        <end position="281"/>
    </location>
</feature>
<dbReference type="GeneID" id="105227424"/>
<name>A0A6J0RM99_BACDO</name>
<feature type="transmembrane region" description="Helical" evidence="2">
    <location>
        <begin position="143"/>
        <end position="166"/>
    </location>
</feature>
<feature type="region of interest" description="Disordered" evidence="1">
    <location>
        <begin position="225"/>
        <end position="338"/>
    </location>
</feature>
<dbReference type="InParanoid" id="A0A6J0RM99"/>
<feature type="transmembrane region" description="Helical" evidence="2">
    <location>
        <begin position="32"/>
        <end position="60"/>
    </location>
</feature>
<dbReference type="Gene3D" id="1.20.140.150">
    <property type="match status" value="1"/>
</dbReference>
<evidence type="ECO:0000256" key="1">
    <source>
        <dbReference type="SAM" id="MobiDB-lite"/>
    </source>
</evidence>
<organism evidence="3 4">
    <name type="scientific">Bactrocera dorsalis</name>
    <name type="common">Oriental fruit fly</name>
    <name type="synonym">Dacus dorsalis</name>
    <dbReference type="NCBI Taxonomy" id="27457"/>
    <lineage>
        <taxon>Eukaryota</taxon>
        <taxon>Metazoa</taxon>
        <taxon>Ecdysozoa</taxon>
        <taxon>Arthropoda</taxon>
        <taxon>Hexapoda</taxon>
        <taxon>Insecta</taxon>
        <taxon>Pterygota</taxon>
        <taxon>Neoptera</taxon>
        <taxon>Endopterygota</taxon>
        <taxon>Diptera</taxon>
        <taxon>Brachycera</taxon>
        <taxon>Muscomorpha</taxon>
        <taxon>Tephritoidea</taxon>
        <taxon>Tephritidae</taxon>
        <taxon>Bactrocera</taxon>
        <taxon>Bactrocera</taxon>
    </lineage>
</organism>
<keyword evidence="3" id="KW-1185">Reference proteome</keyword>
<protein>
    <submittedName>
        <fullName evidence="4">Uncharacterized protein LOC105227424 isoform X1</fullName>
    </submittedName>
</protein>
<keyword evidence="2" id="KW-1133">Transmembrane helix</keyword>
<sequence length="338" mass="36608">MHVEELQRICVDIYDNRLSPYIQRMAKSRNSLFAAGVTCLGFLCFALASAAIGIPIWGYYDSPTGGYDFDRGYFGLFKVCKQLTYNREKCGNDVSKFRLSTVVNISGLLTIVSSAALGIFCVLSIIQIAMISSREKVVMPYNTLVIFKMILALIACLLATVATVMFALQIDDSEKYGFKISRGISFYLQVAVIALTIGLFLAALYDVLFSRRMGGDPTMVVDTSSPANATTYNNPGYKESRSRNGVSVTDASGRPYSGIRNGGSVASMSTTMTSVSNGSTVESITRSPLRSSLKKPRPPRDPALGIPNPGFSGSGSSPPMHRSSSVKKVRIQTHSTEV</sequence>
<dbReference type="OMA" id="GFKEPRN"/>
<accession>A0A6J0RM99</accession>
<keyword evidence="2" id="KW-0472">Membrane</keyword>
<feature type="compositionally biased region" description="Polar residues" evidence="1">
    <location>
        <begin position="225"/>
        <end position="234"/>
    </location>
</feature>
<dbReference type="OrthoDB" id="6420920at2759"/>
<dbReference type="FunCoup" id="A0A6J0RM99">
    <property type="interactions" value="97"/>
</dbReference>
<keyword evidence="2" id="KW-0812">Transmembrane</keyword>
<proteinExistence type="predicted"/>
<evidence type="ECO:0000313" key="3">
    <source>
        <dbReference type="Proteomes" id="UP001652620"/>
    </source>
</evidence>
<dbReference type="RefSeq" id="XP_019846279.1">
    <property type="nucleotide sequence ID" value="XM_019990720.3"/>
</dbReference>
<feature type="compositionally biased region" description="Low complexity" evidence="1">
    <location>
        <begin position="305"/>
        <end position="323"/>
    </location>
</feature>
<gene>
    <name evidence="4" type="primary">LOC105227424</name>
</gene>
<reference evidence="4" key="1">
    <citation type="submission" date="2025-08" db="UniProtKB">
        <authorList>
            <consortium name="RefSeq"/>
        </authorList>
    </citation>
    <scope>IDENTIFICATION</scope>
    <source>
        <tissue evidence="4">Adult</tissue>
    </source>
</reference>
<dbReference type="AlphaFoldDB" id="A0A6J0RM99"/>
<evidence type="ECO:0000313" key="4">
    <source>
        <dbReference type="RefSeq" id="XP_019846279.1"/>
    </source>
</evidence>